<dbReference type="PANTHER" id="PTHR12526">
    <property type="entry name" value="GLYCOSYLTRANSFERASE"/>
    <property type="match status" value="1"/>
</dbReference>
<evidence type="ECO:0000313" key="6">
    <source>
        <dbReference type="Proteomes" id="UP001183222"/>
    </source>
</evidence>
<organism evidence="5 6">
    <name type="scientific">Blastococcus goldschmidtiae</name>
    <dbReference type="NCBI Taxonomy" id="3075546"/>
    <lineage>
        <taxon>Bacteria</taxon>
        <taxon>Bacillati</taxon>
        <taxon>Actinomycetota</taxon>
        <taxon>Actinomycetes</taxon>
        <taxon>Geodermatophilales</taxon>
        <taxon>Geodermatophilaceae</taxon>
        <taxon>Blastococcus</taxon>
    </lineage>
</organism>
<dbReference type="EC" id="2.4.-.-" evidence="5"/>
<dbReference type="InterPro" id="IPR001296">
    <property type="entry name" value="Glyco_trans_1"/>
</dbReference>
<dbReference type="Gene3D" id="3.40.50.2000">
    <property type="entry name" value="Glycogen Phosphorylase B"/>
    <property type="match status" value="2"/>
</dbReference>
<dbReference type="EMBL" id="JAVREI010000012">
    <property type="protein sequence ID" value="MDT0277378.1"/>
    <property type="molecule type" value="Genomic_DNA"/>
</dbReference>
<dbReference type="GO" id="GO:0016757">
    <property type="term" value="F:glycosyltransferase activity"/>
    <property type="evidence" value="ECO:0007669"/>
    <property type="project" value="UniProtKB-KW"/>
</dbReference>
<reference evidence="6" key="1">
    <citation type="submission" date="2023-07" db="EMBL/GenBank/DDBJ databases">
        <title>30 novel species of actinomycetes from the DSMZ collection.</title>
        <authorList>
            <person name="Nouioui I."/>
        </authorList>
    </citation>
    <scope>NUCLEOTIDE SEQUENCE [LARGE SCALE GENOMIC DNA]</scope>
    <source>
        <strain evidence="6">DSM 46792</strain>
    </source>
</reference>
<evidence type="ECO:0000313" key="5">
    <source>
        <dbReference type="EMBL" id="MDT0277378.1"/>
    </source>
</evidence>
<keyword evidence="6" id="KW-1185">Reference proteome</keyword>
<dbReference type="Proteomes" id="UP001183222">
    <property type="component" value="Unassembled WGS sequence"/>
</dbReference>
<sequence length="359" mass="38505">MSRVLLVGKGAPDRGGIPTFLETLLTSRLREEHDLRFLNLAHTGTPEGGRLSLSNARRTLQDVVAVWRAAGDRDIVHIHSALAPAVTALRAGLLAGAARTRGCAVVLHAHGGGLQSWLNSPGRRRLMRLALRPADRMVAVWTAGREILETVAPPERVVLVDNGVPVGEPTERQEHQPPRILYVGLLTPRKGVVDLLEASRLLRERGVRHELLLVGGTPDEGPSAEAAVRAAMDDDVKALGSRPPEQMHEAYADADVFCLPSWWEAMPLSVLEAMAAGLPVVATDVGDVGRAVSDGTTGYVVPAQDPEKLAAALEPLLTDSELRRRMGAAGRERVTERFSSAVTAAAVSALYAELRPVTR</sequence>
<evidence type="ECO:0000259" key="3">
    <source>
        <dbReference type="Pfam" id="PF00534"/>
    </source>
</evidence>
<evidence type="ECO:0000256" key="1">
    <source>
        <dbReference type="ARBA" id="ARBA00022676"/>
    </source>
</evidence>
<evidence type="ECO:0000259" key="4">
    <source>
        <dbReference type="Pfam" id="PF13439"/>
    </source>
</evidence>
<dbReference type="RefSeq" id="WP_311346185.1">
    <property type="nucleotide sequence ID" value="NZ_JAVREI010000012.1"/>
</dbReference>
<dbReference type="InterPro" id="IPR028098">
    <property type="entry name" value="Glyco_trans_4-like_N"/>
</dbReference>
<feature type="domain" description="Glycosyl transferase family 1" evidence="3">
    <location>
        <begin position="174"/>
        <end position="333"/>
    </location>
</feature>
<evidence type="ECO:0000256" key="2">
    <source>
        <dbReference type="ARBA" id="ARBA00022679"/>
    </source>
</evidence>
<dbReference type="CDD" id="cd03801">
    <property type="entry name" value="GT4_PimA-like"/>
    <property type="match status" value="1"/>
</dbReference>
<dbReference type="Pfam" id="PF13439">
    <property type="entry name" value="Glyco_transf_4"/>
    <property type="match status" value="1"/>
</dbReference>
<keyword evidence="1 5" id="KW-0328">Glycosyltransferase</keyword>
<dbReference type="PANTHER" id="PTHR12526:SF510">
    <property type="entry name" value="D-INOSITOL 3-PHOSPHATE GLYCOSYLTRANSFERASE"/>
    <property type="match status" value="1"/>
</dbReference>
<comment type="caution">
    <text evidence="5">The sequence shown here is derived from an EMBL/GenBank/DDBJ whole genome shotgun (WGS) entry which is preliminary data.</text>
</comment>
<name>A0ABU2KB07_9ACTN</name>
<dbReference type="Pfam" id="PF00534">
    <property type="entry name" value="Glycos_transf_1"/>
    <property type="match status" value="1"/>
</dbReference>
<gene>
    <name evidence="5" type="ORF">RM425_15855</name>
</gene>
<proteinExistence type="predicted"/>
<accession>A0ABU2KB07</accession>
<protein>
    <submittedName>
        <fullName evidence="5">Glycosyltransferase family 4 protein</fullName>
        <ecNumber evidence="5">2.4.-.-</ecNumber>
    </submittedName>
</protein>
<feature type="domain" description="Glycosyltransferase subfamily 4-like N-terminal" evidence="4">
    <location>
        <begin position="44"/>
        <end position="166"/>
    </location>
</feature>
<keyword evidence="2 5" id="KW-0808">Transferase</keyword>
<dbReference type="SUPFAM" id="SSF53756">
    <property type="entry name" value="UDP-Glycosyltransferase/glycogen phosphorylase"/>
    <property type="match status" value="1"/>
</dbReference>